<protein>
    <submittedName>
        <fullName evidence="7 8">Uncharacterized protein</fullName>
    </submittedName>
</protein>
<keyword evidence="6" id="KW-0732">Signal</keyword>
<feature type="chain" id="PRO_5008769749" evidence="6">
    <location>
        <begin position="22"/>
        <end position="463"/>
    </location>
</feature>
<evidence type="ECO:0000256" key="6">
    <source>
        <dbReference type="SAM" id="SignalP"/>
    </source>
</evidence>
<evidence type="ECO:0000256" key="2">
    <source>
        <dbReference type="ARBA" id="ARBA00022692"/>
    </source>
</evidence>
<evidence type="ECO:0000256" key="5">
    <source>
        <dbReference type="SAM" id="Phobius"/>
    </source>
</evidence>
<dbReference type="PANTHER" id="PTHR16950:SF16">
    <property type="entry name" value="ZINC TRANSPORTER ZIP13"/>
    <property type="match status" value="1"/>
</dbReference>
<reference evidence="8" key="3">
    <citation type="submission" date="2015-06" db="UniProtKB">
        <authorList>
            <consortium name="EnsemblProtists"/>
        </authorList>
    </citation>
    <scope>IDENTIFICATION</scope>
</reference>
<dbReference type="EMBL" id="JH993190">
    <property type="protein sequence ID" value="EKX32439.1"/>
    <property type="molecule type" value="Genomic_DNA"/>
</dbReference>
<proteinExistence type="predicted"/>
<evidence type="ECO:0000256" key="1">
    <source>
        <dbReference type="ARBA" id="ARBA00004141"/>
    </source>
</evidence>
<evidence type="ECO:0000313" key="7">
    <source>
        <dbReference type="EMBL" id="EKX32439.1"/>
    </source>
</evidence>
<feature type="transmembrane region" description="Helical" evidence="5">
    <location>
        <begin position="360"/>
        <end position="382"/>
    </location>
</feature>
<evidence type="ECO:0000256" key="4">
    <source>
        <dbReference type="ARBA" id="ARBA00023136"/>
    </source>
</evidence>
<evidence type="ECO:0000313" key="9">
    <source>
        <dbReference type="Proteomes" id="UP000011087"/>
    </source>
</evidence>
<dbReference type="eggNOG" id="KOG2693">
    <property type="taxonomic scope" value="Eukaryota"/>
</dbReference>
<dbReference type="Pfam" id="PF02535">
    <property type="entry name" value="Zip"/>
    <property type="match status" value="1"/>
</dbReference>
<dbReference type="OMA" id="KWRWAAL"/>
<dbReference type="PaxDb" id="55529-EKX32439"/>
<keyword evidence="2 5" id="KW-0812">Transmembrane</keyword>
<dbReference type="GO" id="GO:0005385">
    <property type="term" value="F:zinc ion transmembrane transporter activity"/>
    <property type="evidence" value="ECO:0007669"/>
    <property type="project" value="TreeGrafter"/>
</dbReference>
<dbReference type="GO" id="GO:0016020">
    <property type="term" value="C:membrane"/>
    <property type="evidence" value="ECO:0007669"/>
    <property type="project" value="UniProtKB-SubCell"/>
</dbReference>
<keyword evidence="3 5" id="KW-1133">Transmembrane helix</keyword>
<keyword evidence="9" id="KW-1185">Reference proteome</keyword>
<dbReference type="RefSeq" id="XP_005819419.1">
    <property type="nucleotide sequence ID" value="XM_005819362.1"/>
</dbReference>
<comment type="subcellular location">
    <subcellularLocation>
        <location evidence="1">Membrane</location>
        <topology evidence="1">Multi-pass membrane protein</topology>
    </subcellularLocation>
</comment>
<dbReference type="OrthoDB" id="164318at2759"/>
<dbReference type="Proteomes" id="UP000011087">
    <property type="component" value="Unassembled WGS sequence"/>
</dbReference>
<dbReference type="KEGG" id="gtt:GUITHDRAFT_121403"/>
<feature type="transmembrane region" description="Helical" evidence="5">
    <location>
        <begin position="394"/>
        <end position="414"/>
    </location>
</feature>
<reference evidence="9" key="2">
    <citation type="submission" date="2012-11" db="EMBL/GenBank/DDBJ databases">
        <authorList>
            <person name="Kuo A."/>
            <person name="Curtis B.A."/>
            <person name="Tanifuji G."/>
            <person name="Burki F."/>
            <person name="Gruber A."/>
            <person name="Irimia M."/>
            <person name="Maruyama S."/>
            <person name="Arias M.C."/>
            <person name="Ball S.G."/>
            <person name="Gile G.H."/>
            <person name="Hirakawa Y."/>
            <person name="Hopkins J.F."/>
            <person name="Rensing S.A."/>
            <person name="Schmutz J."/>
            <person name="Symeonidi A."/>
            <person name="Elias M."/>
            <person name="Eveleigh R.J."/>
            <person name="Herman E.K."/>
            <person name="Klute M.J."/>
            <person name="Nakayama T."/>
            <person name="Obornik M."/>
            <person name="Reyes-Prieto A."/>
            <person name="Armbrust E.V."/>
            <person name="Aves S.J."/>
            <person name="Beiko R.G."/>
            <person name="Coutinho P."/>
            <person name="Dacks J.B."/>
            <person name="Durnford D.G."/>
            <person name="Fast N.M."/>
            <person name="Green B.R."/>
            <person name="Grisdale C."/>
            <person name="Hempe F."/>
            <person name="Henrissat B."/>
            <person name="Hoppner M.P."/>
            <person name="Ishida K.-I."/>
            <person name="Kim E."/>
            <person name="Koreny L."/>
            <person name="Kroth P.G."/>
            <person name="Liu Y."/>
            <person name="Malik S.-B."/>
            <person name="Maier U.G."/>
            <person name="McRose D."/>
            <person name="Mock T."/>
            <person name="Neilson J.A."/>
            <person name="Onodera N.T."/>
            <person name="Poole A.M."/>
            <person name="Pritham E.J."/>
            <person name="Richards T.A."/>
            <person name="Rocap G."/>
            <person name="Roy S.W."/>
            <person name="Sarai C."/>
            <person name="Schaack S."/>
            <person name="Shirato S."/>
            <person name="Slamovits C.H."/>
            <person name="Spencer D.F."/>
            <person name="Suzuki S."/>
            <person name="Worden A.Z."/>
            <person name="Zauner S."/>
            <person name="Barry K."/>
            <person name="Bell C."/>
            <person name="Bharti A.K."/>
            <person name="Crow J.A."/>
            <person name="Grimwood J."/>
            <person name="Kramer R."/>
            <person name="Lindquist E."/>
            <person name="Lucas S."/>
            <person name="Salamov A."/>
            <person name="McFadden G.I."/>
            <person name="Lane C.E."/>
            <person name="Keeling P.J."/>
            <person name="Gray M.W."/>
            <person name="Grigoriev I.V."/>
            <person name="Archibald J.M."/>
        </authorList>
    </citation>
    <scope>NUCLEOTIDE SEQUENCE</scope>
    <source>
        <strain evidence="9">CCMP2712</strain>
    </source>
</reference>
<feature type="signal peptide" evidence="6">
    <location>
        <begin position="1"/>
        <end position="21"/>
    </location>
</feature>
<dbReference type="HOGENOM" id="CLU_638501_0_0_1"/>
<accession>L1I959</accession>
<evidence type="ECO:0000313" key="8">
    <source>
        <dbReference type="EnsemblProtists" id="EKX32439"/>
    </source>
</evidence>
<reference evidence="7 9" key="1">
    <citation type="journal article" date="2012" name="Nature">
        <title>Algal genomes reveal evolutionary mosaicism and the fate of nucleomorphs.</title>
        <authorList>
            <consortium name="DOE Joint Genome Institute"/>
            <person name="Curtis B.A."/>
            <person name="Tanifuji G."/>
            <person name="Burki F."/>
            <person name="Gruber A."/>
            <person name="Irimia M."/>
            <person name="Maruyama S."/>
            <person name="Arias M.C."/>
            <person name="Ball S.G."/>
            <person name="Gile G.H."/>
            <person name="Hirakawa Y."/>
            <person name="Hopkins J.F."/>
            <person name="Kuo A."/>
            <person name="Rensing S.A."/>
            <person name="Schmutz J."/>
            <person name="Symeonidi A."/>
            <person name="Elias M."/>
            <person name="Eveleigh R.J."/>
            <person name="Herman E.K."/>
            <person name="Klute M.J."/>
            <person name="Nakayama T."/>
            <person name="Obornik M."/>
            <person name="Reyes-Prieto A."/>
            <person name="Armbrust E.V."/>
            <person name="Aves S.J."/>
            <person name="Beiko R.G."/>
            <person name="Coutinho P."/>
            <person name="Dacks J.B."/>
            <person name="Durnford D.G."/>
            <person name="Fast N.M."/>
            <person name="Green B.R."/>
            <person name="Grisdale C.J."/>
            <person name="Hempel F."/>
            <person name="Henrissat B."/>
            <person name="Hoppner M.P."/>
            <person name="Ishida K."/>
            <person name="Kim E."/>
            <person name="Koreny L."/>
            <person name="Kroth P.G."/>
            <person name="Liu Y."/>
            <person name="Malik S.B."/>
            <person name="Maier U.G."/>
            <person name="McRose D."/>
            <person name="Mock T."/>
            <person name="Neilson J.A."/>
            <person name="Onodera N.T."/>
            <person name="Poole A.M."/>
            <person name="Pritham E.J."/>
            <person name="Richards T.A."/>
            <person name="Rocap G."/>
            <person name="Roy S.W."/>
            <person name="Sarai C."/>
            <person name="Schaack S."/>
            <person name="Shirato S."/>
            <person name="Slamovits C.H."/>
            <person name="Spencer D.F."/>
            <person name="Suzuki S."/>
            <person name="Worden A.Z."/>
            <person name="Zauner S."/>
            <person name="Barry K."/>
            <person name="Bell C."/>
            <person name="Bharti A.K."/>
            <person name="Crow J.A."/>
            <person name="Grimwood J."/>
            <person name="Kramer R."/>
            <person name="Lindquist E."/>
            <person name="Lucas S."/>
            <person name="Salamov A."/>
            <person name="McFadden G.I."/>
            <person name="Lane C.E."/>
            <person name="Keeling P.J."/>
            <person name="Gray M.W."/>
            <person name="Grigoriev I.V."/>
            <person name="Archibald J.M."/>
        </authorList>
    </citation>
    <scope>NUCLEOTIDE SEQUENCE</scope>
    <source>
        <strain evidence="7 9">CCMP2712</strain>
    </source>
</reference>
<dbReference type="GeneID" id="17289162"/>
<evidence type="ECO:0000256" key="3">
    <source>
        <dbReference type="ARBA" id="ARBA00022989"/>
    </source>
</evidence>
<feature type="transmembrane region" description="Helical" evidence="5">
    <location>
        <begin position="426"/>
        <end position="447"/>
    </location>
</feature>
<dbReference type="EnsemblProtists" id="EKX32439">
    <property type="protein sequence ID" value="EKX32439"/>
    <property type="gene ID" value="GUITHDRAFT_121403"/>
</dbReference>
<organism evidence="7">
    <name type="scientific">Guillardia theta (strain CCMP2712)</name>
    <name type="common">Cryptophyte</name>
    <dbReference type="NCBI Taxonomy" id="905079"/>
    <lineage>
        <taxon>Eukaryota</taxon>
        <taxon>Cryptophyceae</taxon>
        <taxon>Pyrenomonadales</taxon>
        <taxon>Geminigeraceae</taxon>
        <taxon>Guillardia</taxon>
    </lineage>
</organism>
<name>L1I959_GUITC</name>
<dbReference type="AlphaFoldDB" id="L1I959"/>
<sequence>MITMLMLTMPMTMTIIMASYGTDISSFQEYVDDSLKIAIFKHAIIAENTTEDAIAAEIKERFEDELPHVLQGETAQLGSSSAKLLNYIPVDLFELVPDKMASNTVIKLSVLEAGEYVIFANHFLSEWEGSMRFMMDVHGDAVIPDASSQCHSTLSSSTVWGLSILGAMIGAVMSLSGVLIVAPVIRMKEVWVLKYLNFFAAGVLLSFVLVHLIPEAGNLTGRVDWKVSTTVLAGFFAGLLIEHSIHLFFTPQVTEQATIGVASGNLAERGELVLVDHHGEATKVSEKENAQEIVAWGRIGNILIGDFFHNFFDGVSTAIAFKYCGTGLGWIVVGASVAHELPQELSDFVVLYNSGLSIKWALISNLMSSLSAVLGSIVILAATESIEHNINHDMGLCLGFGGGLLLYIGTGLVMDIVKVSDVRSAMICWLSFILGAVALGLTALNHIHCECFGDESSHEGHNH</sequence>
<dbReference type="InterPro" id="IPR003689">
    <property type="entry name" value="ZIP"/>
</dbReference>
<keyword evidence="4 5" id="KW-0472">Membrane</keyword>
<dbReference type="GO" id="GO:0006882">
    <property type="term" value="P:intracellular zinc ion homeostasis"/>
    <property type="evidence" value="ECO:0007669"/>
    <property type="project" value="TreeGrafter"/>
</dbReference>
<feature type="transmembrane region" description="Helical" evidence="5">
    <location>
        <begin position="159"/>
        <end position="185"/>
    </location>
</feature>
<feature type="transmembrane region" description="Helical" evidence="5">
    <location>
        <begin position="225"/>
        <end position="241"/>
    </location>
</feature>
<feature type="transmembrane region" description="Helical" evidence="5">
    <location>
        <begin position="192"/>
        <end position="213"/>
    </location>
</feature>
<gene>
    <name evidence="7" type="ORF">GUITHDRAFT_121403</name>
</gene>
<dbReference type="PANTHER" id="PTHR16950">
    <property type="entry name" value="ZINC TRANSPORTER SLC39A7 HISTIDINE-RICH MEMBRANE PROTEIN KE4"/>
    <property type="match status" value="1"/>
</dbReference>